<comment type="subcellular location">
    <subcellularLocation>
        <location evidence="1">Carboxysome</location>
    </subcellularLocation>
</comment>
<dbReference type="RefSeq" id="WP_105958395.1">
    <property type="nucleotide sequence ID" value="NZ_PVNS01000004.1"/>
</dbReference>
<evidence type="ECO:0000256" key="3">
    <source>
        <dbReference type="ARBA" id="ARBA00024446"/>
    </source>
</evidence>
<evidence type="ECO:0000256" key="1">
    <source>
        <dbReference type="ARBA" id="ARBA00023587"/>
    </source>
</evidence>
<organism evidence="4 5">
    <name type="scientific">Alkalicoccus urumqiensis</name>
    <name type="common">Bacillus urumqiensis</name>
    <dbReference type="NCBI Taxonomy" id="1548213"/>
    <lineage>
        <taxon>Bacteria</taxon>
        <taxon>Bacillati</taxon>
        <taxon>Bacillota</taxon>
        <taxon>Bacilli</taxon>
        <taxon>Bacillales</taxon>
        <taxon>Bacillaceae</taxon>
        <taxon>Alkalicoccus</taxon>
    </lineage>
</organism>
<dbReference type="OrthoDB" id="196195at2"/>
<evidence type="ECO:0000256" key="2">
    <source>
        <dbReference type="ARBA" id="ARBA00023669"/>
    </source>
</evidence>
<evidence type="ECO:0008006" key="6">
    <source>
        <dbReference type="Google" id="ProtNLM"/>
    </source>
</evidence>
<dbReference type="AlphaFoldDB" id="A0A2P6MIU7"/>
<proteinExistence type="predicted"/>
<dbReference type="Gene3D" id="2.40.50.220">
    <property type="entry name" value="EutN/Ccml"/>
    <property type="match status" value="1"/>
</dbReference>
<keyword evidence="5" id="KW-1185">Reference proteome</keyword>
<dbReference type="Pfam" id="PF03319">
    <property type="entry name" value="EutN_CcmL"/>
    <property type="match status" value="1"/>
</dbReference>
<protein>
    <recommendedName>
        <fullName evidence="6">Ethanolamine utilization protein EutN</fullName>
    </recommendedName>
</protein>
<name>A0A2P6MIU7_ALKUR</name>
<dbReference type="Proteomes" id="UP000243650">
    <property type="component" value="Unassembled WGS sequence"/>
</dbReference>
<dbReference type="SUPFAM" id="SSF159133">
    <property type="entry name" value="EutN/CcmL-like"/>
    <property type="match status" value="1"/>
</dbReference>
<gene>
    <name evidence="4" type="ORF">C6I21_05220</name>
</gene>
<reference evidence="4 5" key="1">
    <citation type="submission" date="2018-03" db="EMBL/GenBank/DDBJ databases">
        <title>Bacillus urumqiensis sp. nov., a moderately haloalkaliphilic bacterium isolated from a salt lake.</title>
        <authorList>
            <person name="Zhao B."/>
            <person name="Liao Z."/>
        </authorList>
    </citation>
    <scope>NUCLEOTIDE SEQUENCE [LARGE SCALE GENOMIC DNA]</scope>
    <source>
        <strain evidence="4 5">BZ-SZ-XJ18</strain>
    </source>
</reference>
<dbReference type="EMBL" id="PVNS01000004">
    <property type="protein sequence ID" value="PRO66205.1"/>
    <property type="molecule type" value="Genomic_DNA"/>
</dbReference>
<dbReference type="InterPro" id="IPR036677">
    <property type="entry name" value="EutN_CcmL_sf"/>
</dbReference>
<keyword evidence="3" id="KW-1283">Bacterial microcompartment</keyword>
<evidence type="ECO:0000313" key="4">
    <source>
        <dbReference type="EMBL" id="PRO66205.1"/>
    </source>
</evidence>
<evidence type="ECO:0000313" key="5">
    <source>
        <dbReference type="Proteomes" id="UP000243650"/>
    </source>
</evidence>
<comment type="caution">
    <text evidence="4">The sequence shown here is derived from an EMBL/GenBank/DDBJ whole genome shotgun (WGS) entry which is preliminary data.</text>
</comment>
<sequence>MKLAVVKGNVVSTIKTESHQRYKLMIVQPVDHNGKPLGKDTMIAADGSQAGIGDTVLIVEEGGSVRQILGNKKAAIDAVIVGIVDTWE</sequence>
<accession>A0A2P6MIU7</accession>
<dbReference type="PANTHER" id="PTHR36539:SF1">
    <property type="entry name" value="BACTERIAL MICROCOMPARTMENT SHELL VERTEX PROTEIN EUTN"/>
    <property type="match status" value="1"/>
</dbReference>
<keyword evidence="2" id="KW-1282">Carboxysome</keyword>
<dbReference type="GO" id="GO:0031470">
    <property type="term" value="C:carboxysome"/>
    <property type="evidence" value="ECO:0007669"/>
    <property type="project" value="UniProtKB-SubCell"/>
</dbReference>
<dbReference type="CDD" id="cd01614">
    <property type="entry name" value="EutN_CcmL"/>
    <property type="match status" value="1"/>
</dbReference>
<dbReference type="PANTHER" id="PTHR36539">
    <property type="entry name" value="ETHANOLAMINE UTILIZATION PROTEIN EUTN"/>
    <property type="match status" value="1"/>
</dbReference>
<dbReference type="PROSITE" id="PS51932">
    <property type="entry name" value="BMV"/>
    <property type="match status" value="1"/>
</dbReference>
<dbReference type="InterPro" id="IPR004992">
    <property type="entry name" value="EutN_CcmL"/>
</dbReference>